<dbReference type="PANTHER" id="PTHR11695:SF294">
    <property type="entry name" value="RETICULON-4-INTERACTING PROTEIN 1, MITOCHONDRIAL"/>
    <property type="match status" value="1"/>
</dbReference>
<dbReference type="SUPFAM" id="SSF51735">
    <property type="entry name" value="NAD(P)-binding Rossmann-fold domains"/>
    <property type="match status" value="1"/>
</dbReference>
<sequence>MKALVLKKYGKPGLTEFDSVPQPAVGDNELLINVHAVGLNAIDCMIPKGLFKPILPLTLPAVVGSDLSGVIEAVGKNVTRFKKGDAIYASIFDMDRGALAEYALVPEHAAALKPQNLSFVEAASLPMVALTSWQAFERAQVKAGMKVFIPAGSGGIGTFAIQLAKHLGATVATTTSLPNASLVTGLGADLVIDYKSQDVESVLSGYDVVLGTVRGDSIEKSLQILNSGAEVVSLVGPPDLPFARQRGMNKVMKMIFWILSRKIISQARRHKTKYSFLFVRPDGAQLSEIATLIEGGQLKPVIDKVFPFEESLEGLSYLEKGHAKGKVVIQLK</sequence>
<dbReference type="Pfam" id="PF08240">
    <property type="entry name" value="ADH_N"/>
    <property type="match status" value="1"/>
</dbReference>
<dbReference type="Pfam" id="PF13602">
    <property type="entry name" value="ADH_zinc_N_2"/>
    <property type="match status" value="1"/>
</dbReference>
<gene>
    <name evidence="2" type="ORF">NCTC13098_01188</name>
</gene>
<dbReference type="InterPro" id="IPR020843">
    <property type="entry name" value="ER"/>
</dbReference>
<dbReference type="RefSeq" id="WP_128877255.1">
    <property type="nucleotide sequence ID" value="NZ_JADCSX010000003.1"/>
</dbReference>
<dbReference type="PANTHER" id="PTHR11695">
    <property type="entry name" value="ALCOHOL DEHYDROGENASE RELATED"/>
    <property type="match status" value="1"/>
</dbReference>
<protein>
    <submittedName>
        <fullName evidence="2">Zinc-type alcohol dehydrogenase-like protein SA1988</fullName>
    </submittedName>
</protein>
<dbReference type="InterPro" id="IPR050700">
    <property type="entry name" value="YIM1/Zinc_Alcohol_DH_Fams"/>
</dbReference>
<evidence type="ECO:0000313" key="2">
    <source>
        <dbReference type="EMBL" id="VDR24889.1"/>
    </source>
</evidence>
<accession>A0A3P8IRT5</accession>
<evidence type="ECO:0000259" key="1">
    <source>
        <dbReference type="SMART" id="SM00829"/>
    </source>
</evidence>
<dbReference type="InterPro" id="IPR011032">
    <property type="entry name" value="GroES-like_sf"/>
</dbReference>
<dbReference type="InterPro" id="IPR036291">
    <property type="entry name" value="NAD(P)-bd_dom_sf"/>
</dbReference>
<dbReference type="Gene3D" id="3.40.50.720">
    <property type="entry name" value="NAD(P)-binding Rossmann-like Domain"/>
    <property type="match status" value="1"/>
</dbReference>
<proteinExistence type="predicted"/>
<dbReference type="KEGG" id="rtg:NCTC13098_01188"/>
<dbReference type="Proteomes" id="UP000274346">
    <property type="component" value="Chromosome"/>
</dbReference>
<dbReference type="CDD" id="cd05289">
    <property type="entry name" value="MDR_like_2"/>
    <property type="match status" value="1"/>
</dbReference>
<dbReference type="GO" id="GO:0016491">
    <property type="term" value="F:oxidoreductase activity"/>
    <property type="evidence" value="ECO:0007669"/>
    <property type="project" value="InterPro"/>
</dbReference>
<dbReference type="InterPro" id="IPR013154">
    <property type="entry name" value="ADH-like_N"/>
</dbReference>
<reference evidence="2 3" key="1">
    <citation type="submission" date="2018-12" db="EMBL/GenBank/DDBJ databases">
        <authorList>
            <consortium name="Pathogen Informatics"/>
        </authorList>
    </citation>
    <scope>NUCLEOTIDE SEQUENCE [LARGE SCALE GENOMIC DNA]</scope>
    <source>
        <strain evidence="2 3">NCTC13098</strain>
    </source>
</reference>
<dbReference type="Gene3D" id="3.90.180.10">
    <property type="entry name" value="Medium-chain alcohol dehydrogenases, catalytic domain"/>
    <property type="match status" value="1"/>
</dbReference>
<dbReference type="SMART" id="SM00829">
    <property type="entry name" value="PKS_ER"/>
    <property type="match status" value="1"/>
</dbReference>
<organism evidence="2 3">
    <name type="scientific">Raoultella terrigena</name>
    <name type="common">Klebsiella terrigena</name>
    <dbReference type="NCBI Taxonomy" id="577"/>
    <lineage>
        <taxon>Bacteria</taxon>
        <taxon>Pseudomonadati</taxon>
        <taxon>Pseudomonadota</taxon>
        <taxon>Gammaproteobacteria</taxon>
        <taxon>Enterobacterales</taxon>
        <taxon>Enterobacteriaceae</taxon>
        <taxon>Klebsiella/Raoultella group</taxon>
        <taxon>Raoultella</taxon>
    </lineage>
</organism>
<name>A0A3P8IRT5_RAOTE</name>
<dbReference type="AlphaFoldDB" id="A0A3P8IRT5"/>
<dbReference type="SUPFAM" id="SSF50129">
    <property type="entry name" value="GroES-like"/>
    <property type="match status" value="1"/>
</dbReference>
<evidence type="ECO:0000313" key="3">
    <source>
        <dbReference type="Proteomes" id="UP000274346"/>
    </source>
</evidence>
<dbReference type="EMBL" id="LR131271">
    <property type="protein sequence ID" value="VDR24889.1"/>
    <property type="molecule type" value="Genomic_DNA"/>
</dbReference>
<feature type="domain" description="Enoyl reductase (ER)" evidence="1">
    <location>
        <begin position="13"/>
        <end position="329"/>
    </location>
</feature>